<sequence length="240" mass="27319">MKRPLITAHTGCMNTRPNSIESVIEGIKAGADIIEVDIRATKDGVIVLAHDEHISTEHGVKRIADLSVEELNSFTKDAPIIKLQEVLPFIRESHRIINLDVKEDLAIDPMIKIIEEYNMKDYSIITGCEKDRALHLKKHYPTYQVLLNASMSLFNQSKENYADFVKETYQDAIAASCCGININYHLCQEELLNVAARRCLPVLVWTVDDSHVMEKFLDMGVHSITTQEVRILTELRDMRI</sequence>
<feature type="domain" description="GP-PDE" evidence="1">
    <location>
        <begin position="4"/>
        <end position="236"/>
    </location>
</feature>
<dbReference type="PANTHER" id="PTHR46211:SF1">
    <property type="entry name" value="GLYCEROPHOSPHODIESTER PHOSPHODIESTERASE, CYTOPLASMIC"/>
    <property type="match status" value="1"/>
</dbReference>
<gene>
    <name evidence="2" type="ORF">ACFFMS_10980</name>
</gene>
<dbReference type="PANTHER" id="PTHR46211">
    <property type="entry name" value="GLYCEROPHOSPHORYL DIESTER PHOSPHODIESTERASE"/>
    <property type="match status" value="1"/>
</dbReference>
<keyword evidence="3" id="KW-1185">Reference proteome</keyword>
<evidence type="ECO:0000259" key="1">
    <source>
        <dbReference type="PROSITE" id="PS51704"/>
    </source>
</evidence>
<evidence type="ECO:0000313" key="3">
    <source>
        <dbReference type="Proteomes" id="UP001589609"/>
    </source>
</evidence>
<dbReference type="EMBL" id="JBHMAF010000050">
    <property type="protein sequence ID" value="MFB9758984.1"/>
    <property type="molecule type" value="Genomic_DNA"/>
</dbReference>
<dbReference type="Gene3D" id="3.20.20.190">
    <property type="entry name" value="Phosphatidylinositol (PI) phosphodiesterase"/>
    <property type="match status" value="1"/>
</dbReference>
<dbReference type="InterPro" id="IPR030395">
    <property type="entry name" value="GP_PDE_dom"/>
</dbReference>
<comment type="caution">
    <text evidence="2">The sequence shown here is derived from an EMBL/GenBank/DDBJ whole genome shotgun (WGS) entry which is preliminary data.</text>
</comment>
<dbReference type="Proteomes" id="UP001589609">
    <property type="component" value="Unassembled WGS sequence"/>
</dbReference>
<name>A0ABV5WEF1_9BACI</name>
<protein>
    <submittedName>
        <fullName evidence="2">Glycerophosphodiester phosphodiesterase</fullName>
    </submittedName>
</protein>
<dbReference type="SUPFAM" id="SSF51695">
    <property type="entry name" value="PLC-like phosphodiesterases"/>
    <property type="match status" value="1"/>
</dbReference>
<proteinExistence type="predicted"/>
<organism evidence="2 3">
    <name type="scientific">Ectobacillus funiculus</name>
    <dbReference type="NCBI Taxonomy" id="137993"/>
    <lineage>
        <taxon>Bacteria</taxon>
        <taxon>Bacillati</taxon>
        <taxon>Bacillota</taxon>
        <taxon>Bacilli</taxon>
        <taxon>Bacillales</taxon>
        <taxon>Bacillaceae</taxon>
        <taxon>Ectobacillus</taxon>
    </lineage>
</organism>
<accession>A0ABV5WEF1</accession>
<dbReference type="CDD" id="cd08556">
    <property type="entry name" value="GDPD"/>
    <property type="match status" value="1"/>
</dbReference>
<reference evidence="2 3" key="1">
    <citation type="submission" date="2024-09" db="EMBL/GenBank/DDBJ databases">
        <authorList>
            <person name="Sun Q."/>
            <person name="Mori K."/>
        </authorList>
    </citation>
    <scope>NUCLEOTIDE SEQUENCE [LARGE SCALE GENOMIC DNA]</scope>
    <source>
        <strain evidence="2 3">JCM 11201</strain>
    </source>
</reference>
<dbReference type="RefSeq" id="WP_379949273.1">
    <property type="nucleotide sequence ID" value="NZ_JBHMAF010000050.1"/>
</dbReference>
<evidence type="ECO:0000313" key="2">
    <source>
        <dbReference type="EMBL" id="MFB9758984.1"/>
    </source>
</evidence>
<dbReference type="Pfam" id="PF03009">
    <property type="entry name" value="GDPD"/>
    <property type="match status" value="1"/>
</dbReference>
<dbReference type="InterPro" id="IPR017946">
    <property type="entry name" value="PLC-like_Pdiesterase_TIM-brl"/>
</dbReference>
<dbReference type="PROSITE" id="PS51704">
    <property type="entry name" value="GP_PDE"/>
    <property type="match status" value="1"/>
</dbReference>